<name>A0ABD3KAH0_EUCGL</name>
<accession>A0ABD3KAH0</accession>
<organism evidence="2 3">
    <name type="scientific">Eucalyptus globulus</name>
    <name type="common">Tasmanian blue gum</name>
    <dbReference type="NCBI Taxonomy" id="34317"/>
    <lineage>
        <taxon>Eukaryota</taxon>
        <taxon>Viridiplantae</taxon>
        <taxon>Streptophyta</taxon>
        <taxon>Embryophyta</taxon>
        <taxon>Tracheophyta</taxon>
        <taxon>Spermatophyta</taxon>
        <taxon>Magnoliopsida</taxon>
        <taxon>eudicotyledons</taxon>
        <taxon>Gunneridae</taxon>
        <taxon>Pentapetalae</taxon>
        <taxon>rosids</taxon>
        <taxon>malvids</taxon>
        <taxon>Myrtales</taxon>
        <taxon>Myrtaceae</taxon>
        <taxon>Myrtoideae</taxon>
        <taxon>Eucalypteae</taxon>
        <taxon>Eucalyptus</taxon>
    </lineage>
</organism>
<feature type="coiled-coil region" evidence="1">
    <location>
        <begin position="8"/>
        <end position="56"/>
    </location>
</feature>
<keyword evidence="3" id="KW-1185">Reference proteome</keyword>
<feature type="coiled-coil region" evidence="1">
    <location>
        <begin position="186"/>
        <end position="234"/>
    </location>
</feature>
<proteinExistence type="predicted"/>
<comment type="caution">
    <text evidence="2">The sequence shown here is derived from an EMBL/GenBank/DDBJ whole genome shotgun (WGS) entry which is preliminary data.</text>
</comment>
<evidence type="ECO:0000313" key="2">
    <source>
        <dbReference type="EMBL" id="KAL3737029.1"/>
    </source>
</evidence>
<keyword evidence="1" id="KW-0175">Coiled coil</keyword>
<evidence type="ECO:0000313" key="3">
    <source>
        <dbReference type="Proteomes" id="UP001634007"/>
    </source>
</evidence>
<gene>
    <name evidence="2" type="ORF">ACJRO7_025883</name>
</gene>
<reference evidence="2 3" key="1">
    <citation type="submission" date="2024-11" db="EMBL/GenBank/DDBJ databases">
        <title>Chromosome-level genome assembly of Eucalyptus globulus Labill. provides insights into its genome evolution.</title>
        <authorList>
            <person name="Li X."/>
        </authorList>
    </citation>
    <scope>NUCLEOTIDE SEQUENCE [LARGE SCALE GENOMIC DNA]</scope>
    <source>
        <strain evidence="2">CL2024</strain>
        <tissue evidence="2">Fresh tender leaves</tissue>
    </source>
</reference>
<evidence type="ECO:0000256" key="1">
    <source>
        <dbReference type="SAM" id="Coils"/>
    </source>
</evidence>
<dbReference type="PANTHER" id="PTHR38353:SF2">
    <property type="entry name" value="TROPOMYOSIN"/>
    <property type="match status" value="1"/>
</dbReference>
<dbReference type="Proteomes" id="UP001634007">
    <property type="component" value="Unassembled WGS sequence"/>
</dbReference>
<dbReference type="PANTHER" id="PTHR38353">
    <property type="entry name" value="TROPOMYOSIN"/>
    <property type="match status" value="1"/>
</dbReference>
<sequence>MEEFLQYIKALQYRMNDVEDQAAKISVEEQMQITTIQSLESDLTSAKSEIQKLKEGTEQMMTAKGQICSQILDKQRKVASLEADCRTLMQTLELVHQGVSLSANLVEKSTYYAKVAEDIDVKFQKLQGWLNCRMPSPDTGVRHLVEETLDEEKVTAGAGGKLSNHLLIDNMVLTYKTKNKRIITRVDSVTAKLDEIKRAKAKLAVENSAMKQQIEQLKSQSNEFQEELRAMDIKTLEKEQKVLLADLVGETEFQQSLRNQIKKLRGISQLVKCACTQEYKIELDGCV</sequence>
<protein>
    <submittedName>
        <fullName evidence="2">Uncharacterized protein</fullName>
    </submittedName>
</protein>
<dbReference type="EMBL" id="JBJKBG010000006">
    <property type="protein sequence ID" value="KAL3737029.1"/>
    <property type="molecule type" value="Genomic_DNA"/>
</dbReference>
<dbReference type="AlphaFoldDB" id="A0ABD3KAH0"/>